<keyword evidence="8" id="KW-1185">Reference proteome</keyword>
<reference evidence="7" key="1">
    <citation type="journal article" date="2019" name="bioRxiv">
        <title>The Genome of the Zebra Mussel, Dreissena polymorpha: A Resource for Invasive Species Research.</title>
        <authorList>
            <person name="McCartney M.A."/>
            <person name="Auch B."/>
            <person name="Kono T."/>
            <person name="Mallez S."/>
            <person name="Zhang Y."/>
            <person name="Obille A."/>
            <person name="Becker A."/>
            <person name="Abrahante J.E."/>
            <person name="Garbe J."/>
            <person name="Badalamenti J.P."/>
            <person name="Herman A."/>
            <person name="Mangelson H."/>
            <person name="Liachko I."/>
            <person name="Sullivan S."/>
            <person name="Sone E.D."/>
            <person name="Koren S."/>
            <person name="Silverstein K.A.T."/>
            <person name="Beckman K.B."/>
            <person name="Gohl D.M."/>
        </authorList>
    </citation>
    <scope>NUCLEOTIDE SEQUENCE</scope>
    <source>
        <strain evidence="7">Duluth1</strain>
        <tissue evidence="7">Whole animal</tissue>
    </source>
</reference>
<evidence type="ECO:0000313" key="8">
    <source>
        <dbReference type="Proteomes" id="UP000828390"/>
    </source>
</evidence>
<evidence type="ECO:0000256" key="2">
    <source>
        <dbReference type="ARBA" id="ARBA00022525"/>
    </source>
</evidence>
<comment type="subcellular location">
    <subcellularLocation>
        <location evidence="1">Secreted</location>
    </subcellularLocation>
</comment>
<dbReference type="Proteomes" id="UP000828390">
    <property type="component" value="Unassembled WGS sequence"/>
</dbReference>
<dbReference type="InterPro" id="IPR001314">
    <property type="entry name" value="Peptidase_S1A"/>
</dbReference>
<dbReference type="InterPro" id="IPR018114">
    <property type="entry name" value="TRYPSIN_HIS"/>
</dbReference>
<dbReference type="InterPro" id="IPR001254">
    <property type="entry name" value="Trypsin_dom"/>
</dbReference>
<feature type="domain" description="Peptidase S1" evidence="6">
    <location>
        <begin position="49"/>
        <end position="292"/>
    </location>
</feature>
<comment type="caution">
    <text evidence="7">The sequence shown here is derived from an EMBL/GenBank/DDBJ whole genome shotgun (WGS) entry which is preliminary data.</text>
</comment>
<dbReference type="PROSITE" id="PS00134">
    <property type="entry name" value="TRYPSIN_HIS"/>
    <property type="match status" value="1"/>
</dbReference>
<dbReference type="Gene3D" id="2.40.10.10">
    <property type="entry name" value="Trypsin-like serine proteases"/>
    <property type="match status" value="1"/>
</dbReference>
<dbReference type="GO" id="GO:0004252">
    <property type="term" value="F:serine-type endopeptidase activity"/>
    <property type="evidence" value="ECO:0007669"/>
    <property type="project" value="InterPro"/>
</dbReference>
<evidence type="ECO:0000256" key="4">
    <source>
        <dbReference type="ARBA" id="ARBA00023157"/>
    </source>
</evidence>
<name>A0A9D4NFA6_DREPO</name>
<dbReference type="InterPro" id="IPR043504">
    <property type="entry name" value="Peptidase_S1_PA_chymotrypsin"/>
</dbReference>
<dbReference type="PANTHER" id="PTHR24252">
    <property type="entry name" value="ACROSIN-RELATED"/>
    <property type="match status" value="1"/>
</dbReference>
<dbReference type="PROSITE" id="PS50240">
    <property type="entry name" value="TRYPSIN_DOM"/>
    <property type="match status" value="1"/>
</dbReference>
<evidence type="ECO:0000256" key="3">
    <source>
        <dbReference type="ARBA" id="ARBA00022729"/>
    </source>
</evidence>
<dbReference type="FunFam" id="2.40.10.10:FF:000054">
    <property type="entry name" value="Complement C1r subcomponent"/>
    <property type="match status" value="1"/>
</dbReference>
<evidence type="ECO:0000256" key="1">
    <source>
        <dbReference type="ARBA" id="ARBA00004613"/>
    </source>
</evidence>
<accession>A0A9D4NFA6</accession>
<protein>
    <recommendedName>
        <fullName evidence="6">Peptidase S1 domain-containing protein</fullName>
    </recommendedName>
</protein>
<dbReference type="FunFam" id="2.40.10.10:FF:000004">
    <property type="entry name" value="Tryptase gamma 1"/>
    <property type="match status" value="1"/>
</dbReference>
<dbReference type="EMBL" id="JAIWYP010000001">
    <property type="protein sequence ID" value="KAH3892689.1"/>
    <property type="molecule type" value="Genomic_DNA"/>
</dbReference>
<organism evidence="7 8">
    <name type="scientific">Dreissena polymorpha</name>
    <name type="common">Zebra mussel</name>
    <name type="synonym">Mytilus polymorpha</name>
    <dbReference type="NCBI Taxonomy" id="45954"/>
    <lineage>
        <taxon>Eukaryota</taxon>
        <taxon>Metazoa</taxon>
        <taxon>Spiralia</taxon>
        <taxon>Lophotrochozoa</taxon>
        <taxon>Mollusca</taxon>
        <taxon>Bivalvia</taxon>
        <taxon>Autobranchia</taxon>
        <taxon>Heteroconchia</taxon>
        <taxon>Euheterodonta</taxon>
        <taxon>Imparidentia</taxon>
        <taxon>Neoheterodontei</taxon>
        <taxon>Myida</taxon>
        <taxon>Dreissenoidea</taxon>
        <taxon>Dreissenidae</taxon>
        <taxon>Dreissena</taxon>
    </lineage>
</organism>
<dbReference type="AlphaFoldDB" id="A0A9D4NFA6"/>
<gene>
    <name evidence="7" type="ORF">DPMN_016814</name>
</gene>
<dbReference type="Pfam" id="PF00089">
    <property type="entry name" value="Trypsin"/>
    <property type="match status" value="1"/>
</dbReference>
<sequence length="305" mass="34298">MYTCVAKDTGHCESRRSGTLTILNRGTYERYCGISVNDQVRKTQAVVYISTGQDASKNENPWHVSLFAKGETFCGGSLISQRFVVTAAHCITDLKKEDVRIAFGSLNCTAPADLIRGTKSITIHPRFNKTAFYDSDIALLELNEAVQYNDSVRPICVLDYYKIRRLMAIPRHPNGRVSGCGMLDEKGKKPNVLQHIVMPYTDRRICKEDLETIPNKNYTFTKNMFCAGQKKRLVGDVCRGDSGGGFMMELTGMFQWVLGGIVSFGFMCDGPEHYSYFTSAGKFYNWINGIAKFTDEKVNLDFLNE</sequence>
<evidence type="ECO:0000313" key="7">
    <source>
        <dbReference type="EMBL" id="KAH3892689.1"/>
    </source>
</evidence>
<dbReference type="InterPro" id="IPR009003">
    <property type="entry name" value="Peptidase_S1_PA"/>
</dbReference>
<proteinExistence type="predicted"/>
<dbReference type="SUPFAM" id="SSF50494">
    <property type="entry name" value="Trypsin-like serine proteases"/>
    <property type="match status" value="1"/>
</dbReference>
<dbReference type="GO" id="GO:0005576">
    <property type="term" value="C:extracellular region"/>
    <property type="evidence" value="ECO:0007669"/>
    <property type="project" value="UniProtKB-SubCell"/>
</dbReference>
<dbReference type="GO" id="GO:0006508">
    <property type="term" value="P:proteolysis"/>
    <property type="evidence" value="ECO:0007669"/>
    <property type="project" value="InterPro"/>
</dbReference>
<reference evidence="7" key="2">
    <citation type="submission" date="2020-11" db="EMBL/GenBank/DDBJ databases">
        <authorList>
            <person name="McCartney M.A."/>
            <person name="Auch B."/>
            <person name="Kono T."/>
            <person name="Mallez S."/>
            <person name="Becker A."/>
            <person name="Gohl D.M."/>
            <person name="Silverstein K.A.T."/>
            <person name="Koren S."/>
            <person name="Bechman K.B."/>
            <person name="Herman A."/>
            <person name="Abrahante J.E."/>
            <person name="Garbe J."/>
        </authorList>
    </citation>
    <scope>NUCLEOTIDE SEQUENCE</scope>
    <source>
        <strain evidence="7">Duluth1</strain>
        <tissue evidence="7">Whole animal</tissue>
    </source>
</reference>
<keyword evidence="4" id="KW-1015">Disulfide bond</keyword>
<keyword evidence="5" id="KW-0325">Glycoprotein</keyword>
<dbReference type="SMART" id="SM00020">
    <property type="entry name" value="Tryp_SPc"/>
    <property type="match status" value="1"/>
</dbReference>
<keyword evidence="3" id="KW-0732">Signal</keyword>
<evidence type="ECO:0000256" key="5">
    <source>
        <dbReference type="ARBA" id="ARBA00023180"/>
    </source>
</evidence>
<keyword evidence="2" id="KW-0964">Secreted</keyword>
<dbReference type="CDD" id="cd00190">
    <property type="entry name" value="Tryp_SPc"/>
    <property type="match status" value="1"/>
</dbReference>
<evidence type="ECO:0000259" key="6">
    <source>
        <dbReference type="PROSITE" id="PS50240"/>
    </source>
</evidence>
<dbReference type="PRINTS" id="PR00722">
    <property type="entry name" value="CHYMOTRYPSIN"/>
</dbReference>
<dbReference type="PANTHER" id="PTHR24252:SF7">
    <property type="entry name" value="HYALIN"/>
    <property type="match status" value="1"/>
</dbReference>